<dbReference type="AlphaFoldDB" id="A0A4S8S6V3"/>
<dbReference type="CDD" id="cd07383">
    <property type="entry name" value="MPP_Dcr2"/>
    <property type="match status" value="1"/>
</dbReference>
<dbReference type="GO" id="GO:0005737">
    <property type="term" value="C:cytoplasm"/>
    <property type="evidence" value="ECO:0007669"/>
    <property type="project" value="TreeGrafter"/>
</dbReference>
<dbReference type="GO" id="GO:0016788">
    <property type="term" value="F:hydrolase activity, acting on ester bonds"/>
    <property type="evidence" value="ECO:0007669"/>
    <property type="project" value="TreeGrafter"/>
</dbReference>
<dbReference type="PANTHER" id="PTHR32440">
    <property type="entry name" value="PHOSPHATASE DCR2-RELATED-RELATED"/>
    <property type="match status" value="1"/>
</dbReference>
<evidence type="ECO:0000313" key="2">
    <source>
        <dbReference type="EMBL" id="THV65914.1"/>
    </source>
</evidence>
<dbReference type="Proteomes" id="UP000304951">
    <property type="component" value="Unassembled WGS sequence"/>
</dbReference>
<reference evidence="2 3" key="1">
    <citation type="submission" date="2018-10" db="EMBL/GenBank/DDBJ databases">
        <title>Fifty Aureobasidium pullulans genomes reveal a recombining polyextremotolerant generalist.</title>
        <authorList>
            <person name="Gostincar C."/>
            <person name="Turk M."/>
            <person name="Zajc J."/>
            <person name="Gunde-Cimerman N."/>
        </authorList>
    </citation>
    <scope>NUCLEOTIDE SEQUENCE [LARGE SCALE GENOMIC DNA]</scope>
    <source>
        <strain evidence="2 3">EXF-11900</strain>
    </source>
</reference>
<dbReference type="InterPro" id="IPR029052">
    <property type="entry name" value="Metallo-depent_PP-like"/>
</dbReference>
<dbReference type="Pfam" id="PF00149">
    <property type="entry name" value="Metallophos"/>
    <property type="match status" value="1"/>
</dbReference>
<organism evidence="2 3">
    <name type="scientific">Aureobasidium pullulans</name>
    <name type="common">Black yeast</name>
    <name type="synonym">Pullularia pullulans</name>
    <dbReference type="NCBI Taxonomy" id="5580"/>
    <lineage>
        <taxon>Eukaryota</taxon>
        <taxon>Fungi</taxon>
        <taxon>Dikarya</taxon>
        <taxon>Ascomycota</taxon>
        <taxon>Pezizomycotina</taxon>
        <taxon>Dothideomycetes</taxon>
        <taxon>Dothideomycetidae</taxon>
        <taxon>Dothideales</taxon>
        <taxon>Saccotheciaceae</taxon>
        <taxon>Aureobasidium</taxon>
    </lineage>
</organism>
<evidence type="ECO:0000313" key="3">
    <source>
        <dbReference type="Proteomes" id="UP000304951"/>
    </source>
</evidence>
<feature type="domain" description="Calcineurin-like phosphoesterase" evidence="1">
    <location>
        <begin position="63"/>
        <end position="328"/>
    </location>
</feature>
<sequence>MRLVIAIMFPINVCHFTSRLSMSPIHSLLFAVAASTVSTLAIPILQPTDVLRLSPDGSFQLSIFSDLHFGEAEDTLWGPLQDVKSARVMNSVLDAENSTGLVVLNGDLITGENTFLHNSTKYLDAVVAPLVHRGMSWANTYGNHDSDFNISRQGIFEQESKYSLSRTKNMVSSSDAGVSNYYLPVYGNDSAVPEFLLWFFDSRGGNYFQQSSSSSKSVPQPNWVAQSVVDWFTETRSALEKEHNRVVPSVAFVHIPVNAMAAFQAQGVDTHREPGINDDNPLAQQGSASGQGDVSGAVFTYNGQDIPLMQALLDTKGLKAVFSGHDHGDDWCFRWDSKLKGMNLTGNGLDLCFDRRSGYGGYGSWTRGSRQVVLRKGKDDVQTWVRLEDGSISGKVTLNGTYGQDSYPSVKA</sequence>
<accession>A0A4S8S6V3</accession>
<dbReference type="EMBL" id="QZAF01000590">
    <property type="protein sequence ID" value="THV65914.1"/>
    <property type="molecule type" value="Genomic_DNA"/>
</dbReference>
<gene>
    <name evidence="2" type="ORF">D6D28_08745</name>
</gene>
<dbReference type="SUPFAM" id="SSF56300">
    <property type="entry name" value="Metallo-dependent phosphatases"/>
    <property type="match status" value="1"/>
</dbReference>
<dbReference type="InterPro" id="IPR004843">
    <property type="entry name" value="Calcineurin-like_PHP"/>
</dbReference>
<proteinExistence type="predicted"/>
<comment type="caution">
    <text evidence="2">The sequence shown here is derived from an EMBL/GenBank/DDBJ whole genome shotgun (WGS) entry which is preliminary data.</text>
</comment>
<evidence type="ECO:0000259" key="1">
    <source>
        <dbReference type="Pfam" id="PF00149"/>
    </source>
</evidence>
<dbReference type="Gene3D" id="3.60.21.10">
    <property type="match status" value="1"/>
</dbReference>
<name>A0A4S8S6V3_AURPU</name>
<dbReference type="PANTHER" id="PTHR32440:SF11">
    <property type="entry name" value="METALLOPHOSPHOESTERASE DOMAIN-CONTAINING PROTEIN"/>
    <property type="match status" value="1"/>
</dbReference>
<protein>
    <submittedName>
        <fullName evidence="2">Metallo-dependent phosphatase</fullName>
    </submittedName>
</protein>